<keyword evidence="1" id="KW-0175">Coiled coil</keyword>
<dbReference type="AlphaFoldDB" id="A0A6A1VBL6"/>
<protein>
    <submittedName>
        <fullName evidence="2">Uncharacterized protein</fullName>
    </submittedName>
</protein>
<evidence type="ECO:0000313" key="2">
    <source>
        <dbReference type="EMBL" id="KAB1208580.1"/>
    </source>
</evidence>
<accession>A0A6A1VBL6</accession>
<keyword evidence="3" id="KW-1185">Reference proteome</keyword>
<name>A0A6A1VBL6_9ROSI</name>
<proteinExistence type="predicted"/>
<feature type="coiled-coil region" evidence="1">
    <location>
        <begin position="14"/>
        <end position="41"/>
    </location>
</feature>
<evidence type="ECO:0000256" key="1">
    <source>
        <dbReference type="SAM" id="Coils"/>
    </source>
</evidence>
<evidence type="ECO:0000313" key="3">
    <source>
        <dbReference type="Proteomes" id="UP000516437"/>
    </source>
</evidence>
<gene>
    <name evidence="2" type="ORF">CJ030_MR7G001003</name>
</gene>
<reference evidence="2 3" key="1">
    <citation type="journal article" date="2019" name="Plant Biotechnol. J.">
        <title>The red bayberry genome and genetic basis of sex determination.</title>
        <authorList>
            <person name="Jia H.M."/>
            <person name="Jia H.J."/>
            <person name="Cai Q.L."/>
            <person name="Wang Y."/>
            <person name="Zhao H.B."/>
            <person name="Yang W.F."/>
            <person name="Wang G.Y."/>
            <person name="Li Y.H."/>
            <person name="Zhan D.L."/>
            <person name="Shen Y.T."/>
            <person name="Niu Q.F."/>
            <person name="Chang L."/>
            <person name="Qiu J."/>
            <person name="Zhao L."/>
            <person name="Xie H.B."/>
            <person name="Fu W.Y."/>
            <person name="Jin J."/>
            <person name="Li X.W."/>
            <person name="Jiao Y."/>
            <person name="Zhou C.C."/>
            <person name="Tu T."/>
            <person name="Chai C.Y."/>
            <person name="Gao J.L."/>
            <person name="Fan L.J."/>
            <person name="van de Weg E."/>
            <person name="Wang J.Y."/>
            <person name="Gao Z.S."/>
        </authorList>
    </citation>
    <scope>NUCLEOTIDE SEQUENCE [LARGE SCALE GENOMIC DNA]</scope>
    <source>
        <tissue evidence="2">Leaves</tissue>
    </source>
</reference>
<comment type="caution">
    <text evidence="2">The sequence shown here is derived from an EMBL/GenBank/DDBJ whole genome shotgun (WGS) entry which is preliminary data.</text>
</comment>
<dbReference type="Proteomes" id="UP000516437">
    <property type="component" value="Chromosome 7"/>
</dbReference>
<dbReference type="EMBL" id="RXIC02000025">
    <property type="protein sequence ID" value="KAB1208580.1"/>
    <property type="molecule type" value="Genomic_DNA"/>
</dbReference>
<organism evidence="2 3">
    <name type="scientific">Morella rubra</name>
    <name type="common">Chinese bayberry</name>
    <dbReference type="NCBI Taxonomy" id="262757"/>
    <lineage>
        <taxon>Eukaryota</taxon>
        <taxon>Viridiplantae</taxon>
        <taxon>Streptophyta</taxon>
        <taxon>Embryophyta</taxon>
        <taxon>Tracheophyta</taxon>
        <taxon>Spermatophyta</taxon>
        <taxon>Magnoliopsida</taxon>
        <taxon>eudicotyledons</taxon>
        <taxon>Gunneridae</taxon>
        <taxon>Pentapetalae</taxon>
        <taxon>rosids</taxon>
        <taxon>fabids</taxon>
        <taxon>Fagales</taxon>
        <taxon>Myricaceae</taxon>
        <taxon>Morella</taxon>
    </lineage>
</organism>
<dbReference type="OrthoDB" id="1749942at2759"/>
<sequence length="273" mass="31167">MIESGLSQQSSRLKLEVYANIEASEKKIEELMRECKKGFKKDSRSAKKSLKVFLKTFRGLDHHEEVRALKAIGMNAGGCGNRLCFLLIDFLFMMSRQENLASKIERLRSALRCVAENKNSIFIVQLFKALEMVAIEFSRMKTIEVKRKRNLEAMENPEIDDMASNRKSTPEELSENFIEKILYQLLDQFVMVAAHLESIASHPSVPAWQMPSKEAVSMLQGCLTQCEKDVDWIKSCISNIEAVAIPLLPLNDPKTKEVRYMQKFKIQGGPNFV</sequence>